<dbReference type="SUPFAM" id="SSF82607">
    <property type="entry name" value="YbaB-like"/>
    <property type="match status" value="1"/>
</dbReference>
<feature type="compositionally biased region" description="Basic residues" evidence="1">
    <location>
        <begin position="9"/>
        <end position="19"/>
    </location>
</feature>
<dbReference type="AlphaFoldDB" id="A0A344LIV9"/>
<feature type="compositionally biased region" description="Basic and acidic residues" evidence="1">
    <location>
        <begin position="142"/>
        <end position="159"/>
    </location>
</feature>
<accession>A0A344LIV9</accession>
<organism evidence="2 3">
    <name type="scientific">Amycolatopsis albispora</name>
    <dbReference type="NCBI Taxonomy" id="1804986"/>
    <lineage>
        <taxon>Bacteria</taxon>
        <taxon>Bacillati</taxon>
        <taxon>Actinomycetota</taxon>
        <taxon>Actinomycetes</taxon>
        <taxon>Pseudonocardiales</taxon>
        <taxon>Pseudonocardiaceae</taxon>
        <taxon>Amycolatopsis</taxon>
    </lineage>
</organism>
<dbReference type="Proteomes" id="UP000250434">
    <property type="component" value="Chromosome"/>
</dbReference>
<evidence type="ECO:0008006" key="4">
    <source>
        <dbReference type="Google" id="ProtNLM"/>
    </source>
</evidence>
<sequence length="176" mass="18630">MTGKPPPRSPKKPPAKKPPAKADREAIVKALQELSVSAGSPDGTVSLSVNTDGVMTGLRLSPGASKLSPSELADLVLRTYAQAQRESAQRSAELLSPMGNAGYVTDRLRWRLKFDPATAAPDAGAAGSGSGPGSGGKPETGILRDRSGSWREPEKRAEPESDDEFYEKGVRFDPSW</sequence>
<dbReference type="EMBL" id="CP015163">
    <property type="protein sequence ID" value="AXB47983.1"/>
    <property type="molecule type" value="Genomic_DNA"/>
</dbReference>
<dbReference type="InterPro" id="IPR036894">
    <property type="entry name" value="YbaB-like_sf"/>
</dbReference>
<protein>
    <recommendedName>
        <fullName evidence="4">YbaB/EbfC DNA-binding family protein</fullName>
    </recommendedName>
</protein>
<feature type="region of interest" description="Disordered" evidence="1">
    <location>
        <begin position="118"/>
        <end position="176"/>
    </location>
</feature>
<dbReference type="OrthoDB" id="3622819at2"/>
<evidence type="ECO:0000256" key="1">
    <source>
        <dbReference type="SAM" id="MobiDB-lite"/>
    </source>
</evidence>
<dbReference type="RefSeq" id="WP_113697051.1">
    <property type="nucleotide sequence ID" value="NZ_CP015163.1"/>
</dbReference>
<proteinExistence type="predicted"/>
<evidence type="ECO:0000313" key="2">
    <source>
        <dbReference type="EMBL" id="AXB47983.1"/>
    </source>
</evidence>
<dbReference type="Gene3D" id="3.30.1310.10">
    <property type="entry name" value="Nucleoid-associated protein YbaB-like domain"/>
    <property type="match status" value="1"/>
</dbReference>
<name>A0A344LIV9_9PSEU</name>
<feature type="compositionally biased region" description="Gly residues" evidence="1">
    <location>
        <begin position="126"/>
        <end position="138"/>
    </location>
</feature>
<keyword evidence="3" id="KW-1185">Reference proteome</keyword>
<feature type="compositionally biased region" description="Basic and acidic residues" evidence="1">
    <location>
        <begin position="166"/>
        <end position="176"/>
    </location>
</feature>
<reference evidence="2 3" key="1">
    <citation type="submission" date="2016-04" db="EMBL/GenBank/DDBJ databases">
        <title>Complete genome sequence and analysis of deep-sea sediment isolate, Amycolatopsis sp. WP1.</title>
        <authorList>
            <person name="Wang H."/>
            <person name="Chen S."/>
            <person name="Wu Q."/>
        </authorList>
    </citation>
    <scope>NUCLEOTIDE SEQUENCE [LARGE SCALE GENOMIC DNA]</scope>
    <source>
        <strain evidence="2 3">WP1</strain>
    </source>
</reference>
<feature type="region of interest" description="Disordered" evidence="1">
    <location>
        <begin position="1"/>
        <end position="23"/>
    </location>
</feature>
<dbReference type="GO" id="GO:0003677">
    <property type="term" value="F:DNA binding"/>
    <property type="evidence" value="ECO:0007669"/>
    <property type="project" value="InterPro"/>
</dbReference>
<dbReference type="InterPro" id="IPR004401">
    <property type="entry name" value="YbaB/EbfC"/>
</dbReference>
<dbReference type="KEGG" id="aab:A4R43_40665"/>
<dbReference type="Pfam" id="PF02575">
    <property type="entry name" value="YbaB_DNA_bd"/>
    <property type="match status" value="1"/>
</dbReference>
<evidence type="ECO:0000313" key="3">
    <source>
        <dbReference type="Proteomes" id="UP000250434"/>
    </source>
</evidence>
<gene>
    <name evidence="2" type="ORF">A4R43_40665</name>
</gene>